<feature type="transmembrane region" description="Helical" evidence="1">
    <location>
        <begin position="116"/>
        <end position="133"/>
    </location>
</feature>
<dbReference type="PANTHER" id="PTHR36435:SF1">
    <property type="entry name" value="CAAX AMINO TERMINAL PROTEASE FAMILY PROTEIN"/>
    <property type="match status" value="1"/>
</dbReference>
<feature type="transmembrane region" description="Helical" evidence="1">
    <location>
        <begin position="21"/>
        <end position="43"/>
    </location>
</feature>
<gene>
    <name evidence="3" type="ORF">H9650_11640</name>
</gene>
<keyword evidence="3" id="KW-0482">Metalloprotease</keyword>
<dbReference type="GO" id="GO:0008237">
    <property type="term" value="F:metallopeptidase activity"/>
    <property type="evidence" value="ECO:0007669"/>
    <property type="project" value="UniProtKB-KW"/>
</dbReference>
<organism evidence="3 4">
    <name type="scientific">Psychrobacillus faecigallinarum</name>
    <dbReference type="NCBI Taxonomy" id="2762235"/>
    <lineage>
        <taxon>Bacteria</taxon>
        <taxon>Bacillati</taxon>
        <taxon>Bacillota</taxon>
        <taxon>Bacilli</taxon>
        <taxon>Bacillales</taxon>
        <taxon>Bacillaceae</taxon>
        <taxon>Psychrobacillus</taxon>
    </lineage>
</organism>
<dbReference type="Pfam" id="PF02517">
    <property type="entry name" value="Rce1-like"/>
    <property type="match status" value="1"/>
</dbReference>
<feature type="transmembrane region" description="Helical" evidence="1">
    <location>
        <begin position="93"/>
        <end position="109"/>
    </location>
</feature>
<dbReference type="EMBL" id="JACSQO010000005">
    <property type="protein sequence ID" value="MBD7944767.1"/>
    <property type="molecule type" value="Genomic_DNA"/>
</dbReference>
<protein>
    <submittedName>
        <fullName evidence="3">CPBP family intramembrane metalloprotease</fullName>
    </submittedName>
</protein>
<comment type="caution">
    <text evidence="3">The sequence shown here is derived from an EMBL/GenBank/DDBJ whole genome shotgun (WGS) entry which is preliminary data.</text>
</comment>
<keyword evidence="1" id="KW-1133">Transmembrane helix</keyword>
<evidence type="ECO:0000313" key="3">
    <source>
        <dbReference type="EMBL" id="MBD7944767.1"/>
    </source>
</evidence>
<dbReference type="Proteomes" id="UP000640786">
    <property type="component" value="Unassembled WGS sequence"/>
</dbReference>
<dbReference type="PANTHER" id="PTHR36435">
    <property type="entry name" value="SLR1288 PROTEIN"/>
    <property type="match status" value="1"/>
</dbReference>
<keyword evidence="3" id="KW-0378">Hydrolase</keyword>
<feature type="transmembrane region" description="Helical" evidence="1">
    <location>
        <begin position="55"/>
        <end position="73"/>
    </location>
</feature>
<keyword evidence="1" id="KW-0472">Membrane</keyword>
<proteinExistence type="predicted"/>
<feature type="domain" description="CAAX prenyl protease 2/Lysostaphin resistance protein A-like" evidence="2">
    <location>
        <begin position="58"/>
        <end position="150"/>
    </location>
</feature>
<evidence type="ECO:0000313" key="4">
    <source>
        <dbReference type="Proteomes" id="UP000640786"/>
    </source>
</evidence>
<keyword evidence="1" id="KW-0812">Transmembrane</keyword>
<sequence>MVIEDYLALSSVLSFNEVSKMIILIIFASIVLTLYGILLTYLTSAEHINDTNKGYQNNSIFIIVSFMFVAALFEELLFRGIIQNVLFLTLEHQWLAIILTAFLFIAFHIQYYRKPWMLLNITVPSLVLGWSYFYTDNLLVPLFIHFVNNVGITILFKFNVIKLKS</sequence>
<dbReference type="InterPro" id="IPR052710">
    <property type="entry name" value="CAAX_protease"/>
</dbReference>
<keyword evidence="3" id="KW-0645">Protease</keyword>
<evidence type="ECO:0000256" key="1">
    <source>
        <dbReference type="SAM" id="Phobius"/>
    </source>
</evidence>
<name>A0ABR8RB70_9BACI</name>
<reference evidence="3 4" key="1">
    <citation type="submission" date="2020-08" db="EMBL/GenBank/DDBJ databases">
        <title>A Genomic Blueprint of the Chicken Gut Microbiome.</title>
        <authorList>
            <person name="Gilroy R."/>
            <person name="Ravi A."/>
            <person name="Getino M."/>
            <person name="Pursley I."/>
            <person name="Horton D.L."/>
            <person name="Alikhan N.-F."/>
            <person name="Baker D."/>
            <person name="Gharbi K."/>
            <person name="Hall N."/>
            <person name="Watson M."/>
            <person name="Adriaenssens E.M."/>
            <person name="Foster-Nyarko E."/>
            <person name="Jarju S."/>
            <person name="Secka A."/>
            <person name="Antonio M."/>
            <person name="Oren A."/>
            <person name="Chaudhuri R."/>
            <person name="La Ragione R.M."/>
            <person name="Hildebrand F."/>
            <person name="Pallen M.J."/>
        </authorList>
    </citation>
    <scope>NUCLEOTIDE SEQUENCE [LARGE SCALE GENOMIC DNA]</scope>
    <source>
        <strain evidence="3 4">Sa2BUA9</strain>
    </source>
</reference>
<feature type="transmembrane region" description="Helical" evidence="1">
    <location>
        <begin position="139"/>
        <end position="160"/>
    </location>
</feature>
<accession>A0ABR8RB70</accession>
<keyword evidence="4" id="KW-1185">Reference proteome</keyword>
<evidence type="ECO:0000259" key="2">
    <source>
        <dbReference type="Pfam" id="PF02517"/>
    </source>
</evidence>
<dbReference type="InterPro" id="IPR003675">
    <property type="entry name" value="Rce1/LyrA-like_dom"/>
</dbReference>